<feature type="signal peptide" evidence="1">
    <location>
        <begin position="1"/>
        <end position="34"/>
    </location>
</feature>
<dbReference type="RefSeq" id="WP_194450074.1">
    <property type="nucleotide sequence ID" value="NZ_CP063849.1"/>
</dbReference>
<feature type="chain" id="PRO_5032864968" evidence="1">
    <location>
        <begin position="35"/>
        <end position="246"/>
    </location>
</feature>
<evidence type="ECO:0000313" key="3">
    <source>
        <dbReference type="EMBL" id="QOY88412.1"/>
    </source>
</evidence>
<keyword evidence="4" id="KW-1185">Reference proteome</keyword>
<protein>
    <submittedName>
        <fullName evidence="3">PEP-CTERM sorting domain-containing protein</fullName>
    </submittedName>
</protein>
<evidence type="ECO:0000256" key="1">
    <source>
        <dbReference type="SAM" id="SignalP"/>
    </source>
</evidence>
<gene>
    <name evidence="3" type="ORF">IRI77_00145</name>
</gene>
<reference evidence="3 4" key="1">
    <citation type="submission" date="2020-10" db="EMBL/GenBank/DDBJ databases">
        <title>Complete genome sequence of Paludibaculum fermentans P105T, a facultatively anaerobic acidobacterium capable of dissimilatory Fe(III) reduction.</title>
        <authorList>
            <person name="Dedysh S.N."/>
            <person name="Beletsky A.V."/>
            <person name="Kulichevskaya I.S."/>
            <person name="Mardanov A.V."/>
            <person name="Ravin N.V."/>
        </authorList>
    </citation>
    <scope>NUCLEOTIDE SEQUENCE [LARGE SCALE GENOMIC DNA]</scope>
    <source>
        <strain evidence="3 4">P105</strain>
    </source>
</reference>
<dbReference type="EMBL" id="CP063849">
    <property type="protein sequence ID" value="QOY88412.1"/>
    <property type="molecule type" value="Genomic_DNA"/>
</dbReference>
<proteinExistence type="predicted"/>
<dbReference type="KEGG" id="pfer:IRI77_00145"/>
<dbReference type="InterPro" id="IPR013424">
    <property type="entry name" value="Ice-binding_C"/>
</dbReference>
<name>A0A7S7NRD5_PALFE</name>
<accession>A0A7S7NRD5</accession>
<dbReference type="NCBIfam" id="TIGR02595">
    <property type="entry name" value="PEP_CTERM"/>
    <property type="match status" value="1"/>
</dbReference>
<keyword evidence="1" id="KW-0732">Signal</keyword>
<evidence type="ECO:0000259" key="2">
    <source>
        <dbReference type="Pfam" id="PF07589"/>
    </source>
</evidence>
<evidence type="ECO:0000313" key="4">
    <source>
        <dbReference type="Proteomes" id="UP000593892"/>
    </source>
</evidence>
<feature type="domain" description="Ice-binding protein C-terminal" evidence="2">
    <location>
        <begin position="221"/>
        <end position="243"/>
    </location>
</feature>
<dbReference type="AlphaFoldDB" id="A0A7S7NRD5"/>
<sequence>MKSKPEVCAAIRRTLAVSALLLVALAWSAPQGKAAVILKIDVVEVSVTSYSPVVVLEGGSLSIVNSTVGNVTGPKIEGSQGFETCFPCYGPTDFVSNIHIVATNDAGNSGTFTGNLPVKWDFDLSQGLGAGQVSALGSSSLEWSLQYLVTSLADSTEFTFQTSGSGFGNFSGTGEITGLAGVTPAVWAITLDILWQTNSNGAQLVLDIPDKSLAMPGALASVPEPGTYLLMGAGLAAVAGLRRFRR</sequence>
<organism evidence="3 4">
    <name type="scientific">Paludibaculum fermentans</name>
    <dbReference type="NCBI Taxonomy" id="1473598"/>
    <lineage>
        <taxon>Bacteria</taxon>
        <taxon>Pseudomonadati</taxon>
        <taxon>Acidobacteriota</taxon>
        <taxon>Terriglobia</taxon>
        <taxon>Bryobacterales</taxon>
        <taxon>Bryobacteraceae</taxon>
        <taxon>Paludibaculum</taxon>
    </lineage>
</organism>
<dbReference type="Pfam" id="PF07589">
    <property type="entry name" value="PEP-CTERM"/>
    <property type="match status" value="1"/>
</dbReference>
<dbReference type="Proteomes" id="UP000593892">
    <property type="component" value="Chromosome"/>
</dbReference>